<dbReference type="AlphaFoldDB" id="A0A9Q0HSP9"/>
<dbReference type="Proteomes" id="UP001151287">
    <property type="component" value="Unassembled WGS sequence"/>
</dbReference>
<accession>A0A9Q0HSP9</accession>
<dbReference type="Pfam" id="PF03018">
    <property type="entry name" value="Dirigent"/>
    <property type="match status" value="1"/>
</dbReference>
<dbReference type="GO" id="GO:0048046">
    <property type="term" value="C:apoplast"/>
    <property type="evidence" value="ECO:0007669"/>
    <property type="project" value="UniProtKB-SubCell"/>
</dbReference>
<comment type="subcellular location">
    <subcellularLocation>
        <location evidence="1">Secreted</location>
        <location evidence="1">Extracellular space</location>
        <location evidence="1">Apoplast</location>
    </subcellularLocation>
</comment>
<dbReference type="EMBL" id="JAMQYH010000002">
    <property type="protein sequence ID" value="KAJ1697049.1"/>
    <property type="molecule type" value="Genomic_DNA"/>
</dbReference>
<protein>
    <recommendedName>
        <fullName evidence="1">Dirigent protein</fullName>
    </recommendedName>
</protein>
<reference evidence="2" key="1">
    <citation type="journal article" date="2022" name="Cell">
        <title>Repeat-based holocentromeres influence genome architecture and karyotype evolution.</title>
        <authorList>
            <person name="Hofstatter P.G."/>
            <person name="Thangavel G."/>
            <person name="Lux T."/>
            <person name="Neumann P."/>
            <person name="Vondrak T."/>
            <person name="Novak P."/>
            <person name="Zhang M."/>
            <person name="Costa L."/>
            <person name="Castellani M."/>
            <person name="Scott A."/>
            <person name="Toegelov H."/>
            <person name="Fuchs J."/>
            <person name="Mata-Sucre Y."/>
            <person name="Dias Y."/>
            <person name="Vanzela A.L.L."/>
            <person name="Huettel B."/>
            <person name="Almeida C.C.S."/>
            <person name="Simkova H."/>
            <person name="Souza G."/>
            <person name="Pedrosa-Harand A."/>
            <person name="Macas J."/>
            <person name="Mayer K.F.X."/>
            <person name="Houben A."/>
            <person name="Marques A."/>
        </authorList>
    </citation>
    <scope>NUCLEOTIDE SEQUENCE</scope>
    <source>
        <strain evidence="2">RhyBre1mFocal</strain>
    </source>
</reference>
<evidence type="ECO:0000313" key="2">
    <source>
        <dbReference type="EMBL" id="KAJ1697049.1"/>
    </source>
</evidence>
<comment type="similarity">
    <text evidence="1">Belongs to the plant dirigent protein family.</text>
</comment>
<proteinExistence type="inferred from homology"/>
<gene>
    <name evidence="2" type="ORF">LUZ63_005561</name>
</gene>
<evidence type="ECO:0000256" key="1">
    <source>
        <dbReference type="RuleBase" id="RU363099"/>
    </source>
</evidence>
<organism evidence="2 3">
    <name type="scientific">Rhynchospora breviuscula</name>
    <dbReference type="NCBI Taxonomy" id="2022672"/>
    <lineage>
        <taxon>Eukaryota</taxon>
        <taxon>Viridiplantae</taxon>
        <taxon>Streptophyta</taxon>
        <taxon>Embryophyta</taxon>
        <taxon>Tracheophyta</taxon>
        <taxon>Spermatophyta</taxon>
        <taxon>Magnoliopsida</taxon>
        <taxon>Liliopsida</taxon>
        <taxon>Poales</taxon>
        <taxon>Cyperaceae</taxon>
        <taxon>Cyperoideae</taxon>
        <taxon>Rhynchosporeae</taxon>
        <taxon>Rhynchospora</taxon>
    </lineage>
</organism>
<comment type="function">
    <text evidence="1">Dirigent proteins impart stereoselectivity on the phenoxy radical-coupling reaction, yielding optically active lignans from two molecules of coniferyl alcohol in the biosynthesis of lignans, flavonolignans, and alkaloids and thus plays a central role in plant secondary metabolism.</text>
</comment>
<evidence type="ECO:0000313" key="3">
    <source>
        <dbReference type="Proteomes" id="UP001151287"/>
    </source>
</evidence>
<keyword evidence="1" id="KW-0052">Apoplast</keyword>
<keyword evidence="3" id="KW-1185">Reference proteome</keyword>
<name>A0A9Q0HSP9_9POAL</name>
<keyword evidence="1" id="KW-0964">Secreted</keyword>
<comment type="subunit">
    <text evidence="1">Homodimer.</text>
</comment>
<dbReference type="PANTHER" id="PTHR21495">
    <property type="entry name" value="NUCLEOPORIN-RELATED"/>
    <property type="match status" value="1"/>
</dbReference>
<comment type="caution">
    <text evidence="2">The sequence shown here is derived from an EMBL/GenBank/DDBJ whole genome shotgun (WGS) entry which is preliminary data.</text>
</comment>
<sequence>MQRLKVESGSSLVDESKKEDLRITVVKPARNDSAFGSIGVFDDMLKDRPDPSFKLIDGPYNGSTLAIFGRGVLGTVMERGIVGGTGKFRMSRGYTVRKQVTPPGPPIQLYKICGF</sequence>
<dbReference type="OrthoDB" id="1928589at2759"/>
<dbReference type="InterPro" id="IPR004265">
    <property type="entry name" value="Dirigent"/>
</dbReference>